<dbReference type="AlphaFoldDB" id="A0A7J6MJX2"/>
<feature type="coiled-coil region" evidence="5">
    <location>
        <begin position="300"/>
        <end position="327"/>
    </location>
</feature>
<evidence type="ECO:0000256" key="1">
    <source>
        <dbReference type="ARBA" id="ARBA00022741"/>
    </source>
</evidence>
<keyword evidence="5" id="KW-0175">Coiled coil</keyword>
<evidence type="ECO:0000256" key="2">
    <source>
        <dbReference type="ARBA" id="ARBA00022840"/>
    </source>
</evidence>
<evidence type="ECO:0000313" key="8">
    <source>
        <dbReference type="EMBL" id="KAF4671898.1"/>
    </source>
</evidence>
<dbReference type="InterPro" id="IPR031852">
    <property type="entry name" value="Vik1/Cik1_MT-bd"/>
</dbReference>
<feature type="coiled-coil region" evidence="5">
    <location>
        <begin position="51"/>
        <end position="78"/>
    </location>
</feature>
<comment type="caution">
    <text evidence="8">The sequence shown here is derived from an EMBL/GenBank/DDBJ whole genome shotgun (WGS) entry which is preliminary data.</text>
</comment>
<gene>
    <name evidence="8" type="primary">KAC1</name>
    <name evidence="8" type="ORF">FOL47_001119</name>
</gene>
<keyword evidence="1 3" id="KW-0547">Nucleotide-binding</keyword>
<dbReference type="Pfam" id="PF16796">
    <property type="entry name" value="Microtub_bd"/>
    <property type="match status" value="1"/>
</dbReference>
<keyword evidence="9" id="KW-1185">Reference proteome</keyword>
<name>A0A7J6MJX2_PERCH</name>
<evidence type="ECO:0000256" key="6">
    <source>
        <dbReference type="SAM" id="MobiDB-lite"/>
    </source>
</evidence>
<dbReference type="InterPro" id="IPR001752">
    <property type="entry name" value="Kinesin_motor_dom"/>
</dbReference>
<feature type="compositionally biased region" description="Basic and acidic residues" evidence="6">
    <location>
        <begin position="205"/>
        <end position="219"/>
    </location>
</feature>
<dbReference type="InterPro" id="IPR019821">
    <property type="entry name" value="Kinesin_motor_CS"/>
</dbReference>
<dbReference type="GO" id="GO:0005874">
    <property type="term" value="C:microtubule"/>
    <property type="evidence" value="ECO:0007669"/>
    <property type="project" value="UniProtKB-KW"/>
</dbReference>
<dbReference type="GO" id="GO:0005524">
    <property type="term" value="F:ATP binding"/>
    <property type="evidence" value="ECO:0007669"/>
    <property type="project" value="UniProtKB-UniRule"/>
</dbReference>
<feature type="region of interest" description="Disordered" evidence="6">
    <location>
        <begin position="176"/>
        <end position="219"/>
    </location>
</feature>
<organism evidence="8 9">
    <name type="scientific">Perkinsus chesapeaki</name>
    <name type="common">Clam parasite</name>
    <name type="synonym">Perkinsus andrewsi</name>
    <dbReference type="NCBI Taxonomy" id="330153"/>
    <lineage>
        <taxon>Eukaryota</taxon>
        <taxon>Sar</taxon>
        <taxon>Alveolata</taxon>
        <taxon>Perkinsozoa</taxon>
        <taxon>Perkinsea</taxon>
        <taxon>Perkinsida</taxon>
        <taxon>Perkinsidae</taxon>
        <taxon>Perkinsus</taxon>
    </lineage>
</organism>
<evidence type="ECO:0000259" key="7">
    <source>
        <dbReference type="PROSITE" id="PS50067"/>
    </source>
</evidence>
<dbReference type="PRINTS" id="PR00380">
    <property type="entry name" value="KINESINHEAVY"/>
</dbReference>
<dbReference type="PANTHER" id="PTHR47972:SF28">
    <property type="entry name" value="KINESIN-LIKE PROTEIN KLP-3"/>
    <property type="match status" value="1"/>
</dbReference>
<dbReference type="PROSITE" id="PS00411">
    <property type="entry name" value="KINESIN_MOTOR_1"/>
    <property type="match status" value="1"/>
</dbReference>
<keyword evidence="2 3" id="KW-0067">ATP-binding</keyword>
<comment type="similarity">
    <text evidence="3 4">Belongs to the TRAFAC class myosin-kinesin ATPase superfamily. Kinesin family.</text>
</comment>
<keyword evidence="4" id="KW-0493">Microtubule</keyword>
<evidence type="ECO:0000256" key="5">
    <source>
        <dbReference type="SAM" id="Coils"/>
    </source>
</evidence>
<evidence type="ECO:0000256" key="4">
    <source>
        <dbReference type="RuleBase" id="RU000394"/>
    </source>
</evidence>
<protein>
    <recommendedName>
        <fullName evidence="4">Kinesin-like protein</fullName>
    </recommendedName>
</protein>
<dbReference type="GO" id="GO:0003777">
    <property type="term" value="F:microtubule motor activity"/>
    <property type="evidence" value="ECO:0007669"/>
    <property type="project" value="InterPro"/>
</dbReference>
<dbReference type="EMBL" id="JAAPAO010000125">
    <property type="protein sequence ID" value="KAF4671898.1"/>
    <property type="molecule type" value="Genomic_DNA"/>
</dbReference>
<dbReference type="OrthoDB" id="3176171at2759"/>
<dbReference type="GO" id="GO:0007018">
    <property type="term" value="P:microtubule-based movement"/>
    <property type="evidence" value="ECO:0007669"/>
    <property type="project" value="InterPro"/>
</dbReference>
<dbReference type="GO" id="GO:0008017">
    <property type="term" value="F:microtubule binding"/>
    <property type="evidence" value="ECO:0007669"/>
    <property type="project" value="InterPro"/>
</dbReference>
<dbReference type="PROSITE" id="PS50067">
    <property type="entry name" value="KINESIN_MOTOR_2"/>
    <property type="match status" value="1"/>
</dbReference>
<accession>A0A7J6MJX2</accession>
<feature type="binding site" evidence="3">
    <location>
        <begin position="406"/>
        <end position="413"/>
    </location>
    <ligand>
        <name>ATP</name>
        <dbReference type="ChEBI" id="CHEBI:30616"/>
    </ligand>
</feature>
<evidence type="ECO:0000256" key="3">
    <source>
        <dbReference type="PROSITE-ProRule" id="PRU00283"/>
    </source>
</evidence>
<dbReference type="Gene3D" id="3.40.850.10">
    <property type="entry name" value="Kinesin motor domain"/>
    <property type="match status" value="2"/>
</dbReference>
<dbReference type="PANTHER" id="PTHR47972">
    <property type="entry name" value="KINESIN-LIKE PROTEIN KLP-3"/>
    <property type="match status" value="1"/>
</dbReference>
<feature type="domain" description="Kinesin motor" evidence="7">
    <location>
        <begin position="327"/>
        <end position="605"/>
    </location>
</feature>
<dbReference type="InterPro" id="IPR036961">
    <property type="entry name" value="Kinesin_motor_dom_sf"/>
</dbReference>
<dbReference type="InterPro" id="IPR027640">
    <property type="entry name" value="Kinesin-like_fam"/>
</dbReference>
<reference evidence="8 9" key="1">
    <citation type="submission" date="2020-04" db="EMBL/GenBank/DDBJ databases">
        <title>Perkinsus chesapeaki whole genome sequence.</title>
        <authorList>
            <person name="Bogema D.R."/>
        </authorList>
    </citation>
    <scope>NUCLEOTIDE SEQUENCE [LARGE SCALE GENOMIC DNA]</scope>
    <source>
        <strain evidence="8">ATCC PRA-425</strain>
    </source>
</reference>
<dbReference type="SUPFAM" id="SSF52540">
    <property type="entry name" value="P-loop containing nucleoside triphosphate hydrolases"/>
    <property type="match status" value="1"/>
</dbReference>
<sequence length="618" mass="68983">MPRDSTTGRARQQLLAELGFTGQSAFTDLVNDDPELLLASGASSAAIIDRYRVIEKKLREKEREVDNLRADNGHLRTELANTAGPPSRSSDNRALIKTQMGLLKREIVSQREAIAQMSWKEQWMQNCIQWYSAKSGLGLPKELVNMPAREAKPASTSFAEVDKDIAEIEAIYRQRKLDQTHGGQPAETLNRQEGRARSSVASSDARGDEPDEGSKVRKLTEKYKNLRRLYNKALEDLEQATRATPSQTVHGDHMNTMTFTRQARSDLQALKKVVTAELANTYAFLEKRCQKIETAADDRVTRLLAKLAEESKRRRELHNKVQELRGNIRVFVRVRPLLEREKDGSCTSCPDIDTVQIFNHDMGTAKKWEFDRVFNDKAGQADVFSEVKPLVVSAMDGYNVCIFAYGQTGSGKTHTMQGTPEQPGLYQRTIAELFEVVKSRRDAWTYRLSASVIEIYNEEIRDLLVESWEARAVGSTNMNEQSSRSHMIVSIRADIGTPGGEKLSSKINLVDLAGSERLRKSGATGQRQKEAVAINKSLSALGDVISARVTKTQHVPYRNSVLTSVLSESLGGDSKTVMLLQIDPSLNSFDESSNSLNFGSRVSAVEMKIVDPRKKLSS</sequence>
<dbReference type="Proteomes" id="UP000591131">
    <property type="component" value="Unassembled WGS sequence"/>
</dbReference>
<dbReference type="SMART" id="SM00129">
    <property type="entry name" value="KISc"/>
    <property type="match status" value="1"/>
</dbReference>
<dbReference type="InterPro" id="IPR027417">
    <property type="entry name" value="P-loop_NTPase"/>
</dbReference>
<dbReference type="Pfam" id="PF00225">
    <property type="entry name" value="Kinesin"/>
    <property type="match status" value="1"/>
</dbReference>
<evidence type="ECO:0000313" key="9">
    <source>
        <dbReference type="Proteomes" id="UP000591131"/>
    </source>
</evidence>
<keyword evidence="3 4" id="KW-0505">Motor protein</keyword>
<proteinExistence type="inferred from homology"/>